<comment type="caution">
    <text evidence="5">The sequence shown here is derived from an EMBL/GenBank/DDBJ whole genome shotgun (WGS) entry which is preliminary data.</text>
</comment>
<proteinExistence type="inferred from homology"/>
<feature type="active site" description="Nucleophile" evidence="2">
    <location>
        <position position="245"/>
    </location>
</feature>
<dbReference type="InterPro" id="IPR008594">
    <property type="entry name" value="DcpS/DCS2"/>
</dbReference>
<organism evidence="5 6">
    <name type="scientific">Cryptococcus wingfieldii CBS 7118</name>
    <dbReference type="NCBI Taxonomy" id="1295528"/>
    <lineage>
        <taxon>Eukaryota</taxon>
        <taxon>Fungi</taxon>
        <taxon>Dikarya</taxon>
        <taxon>Basidiomycota</taxon>
        <taxon>Agaricomycotina</taxon>
        <taxon>Tremellomycetes</taxon>
        <taxon>Tremellales</taxon>
        <taxon>Cryptococcaceae</taxon>
        <taxon>Cryptococcus</taxon>
    </lineage>
</organism>
<dbReference type="InterPro" id="IPR011145">
    <property type="entry name" value="Scavenger_mRNA_decap_enz_N"/>
</dbReference>
<evidence type="ECO:0000313" key="5">
    <source>
        <dbReference type="EMBL" id="ODN93474.1"/>
    </source>
</evidence>
<reference evidence="5 6" key="1">
    <citation type="submission" date="2016-06" db="EMBL/GenBank/DDBJ databases">
        <title>Evolution of pathogenesis and genome organization in the Tremellales.</title>
        <authorList>
            <person name="Cuomo C."/>
            <person name="Litvintseva A."/>
            <person name="Heitman J."/>
            <person name="Chen Y."/>
            <person name="Sun S."/>
            <person name="Springer D."/>
            <person name="Dromer F."/>
            <person name="Young S."/>
            <person name="Zeng Q."/>
            <person name="Chapman S."/>
            <person name="Gujja S."/>
            <person name="Saif S."/>
            <person name="Birren B."/>
        </authorList>
    </citation>
    <scope>NUCLEOTIDE SEQUENCE [LARGE SCALE GENOMIC DNA]</scope>
    <source>
        <strain evidence="5 6">CBS 7118</strain>
    </source>
</reference>
<dbReference type="RefSeq" id="XP_019030579.1">
    <property type="nucleotide sequence ID" value="XM_019177426.1"/>
</dbReference>
<evidence type="ECO:0000256" key="4">
    <source>
        <dbReference type="SAM" id="MobiDB-lite"/>
    </source>
</evidence>
<evidence type="ECO:0000256" key="1">
    <source>
        <dbReference type="ARBA" id="ARBA00010208"/>
    </source>
</evidence>
<dbReference type="OrthoDB" id="10264956at2759"/>
<feature type="binding site" evidence="3">
    <location>
        <position position="175"/>
    </location>
    <ligand>
        <name>substrate</name>
    </ligand>
</feature>
<sequence>MSSDAQATPLQLTPALLGGFQPEKILSESTFTGSTFILGRLEGEDAIVHLQKSLVAGKDAEEVVKRLEDVKLLLENTPYYSAHAWVKPDITHPDYNLKLICPATADHIKKYSIQERYVVRETAEVYETAVKPFIDAMPVSKIQWVYEILEGRKEVDRVLVNKSGPDGFVVLPDLKWDETTQNALYLVVITQDRAIKSLRDLRPSHLPLLRDIQKEAWRVAEEKYGVDKGKLRLFVHYHPTYYHFHVHVVHIRHDNLGSQVAGQAHLLEDLISLLELSPADGPSLLAQKSFTYTLGAEHKLFPVVHAAGAVLGNPELPTDTKPEPNAALVAPVNPSLPTPTAETAPEAVLADETAAPEAKRQRTE</sequence>
<dbReference type="PIRSF" id="PIRSF028973">
    <property type="entry name" value="Scavenger_mRNA_decap_enz"/>
    <property type="match status" value="1"/>
</dbReference>
<dbReference type="Pfam" id="PF11969">
    <property type="entry name" value="DcpS_C"/>
    <property type="match status" value="1"/>
</dbReference>
<dbReference type="GO" id="GO:0000290">
    <property type="term" value="P:deadenylation-dependent decapping of nuclear-transcribed mRNA"/>
    <property type="evidence" value="ECO:0007669"/>
    <property type="project" value="InterPro"/>
</dbReference>
<dbReference type="AlphaFoldDB" id="A0A1E3IXZ9"/>
<gene>
    <name evidence="5" type="ORF">L198_05339</name>
</gene>
<dbReference type="SUPFAM" id="SSF102860">
    <property type="entry name" value="mRNA decapping enzyme DcpS N-terminal domain"/>
    <property type="match status" value="1"/>
</dbReference>
<dbReference type="Gene3D" id="3.30.200.40">
    <property type="entry name" value="Scavenger mRNA decapping enzyme, N-terminal domain"/>
    <property type="match status" value="1"/>
</dbReference>
<dbReference type="GO" id="GO:0016787">
    <property type="term" value="F:hydrolase activity"/>
    <property type="evidence" value="ECO:0007669"/>
    <property type="project" value="InterPro"/>
</dbReference>
<feature type="binding site" evidence="3">
    <location>
        <position position="154"/>
    </location>
    <ligand>
        <name>substrate</name>
    </ligand>
</feature>
<dbReference type="FunFam" id="3.30.428.10:FF:000016">
    <property type="entry name" value="Scavenger mRNA decapping enzyme"/>
    <property type="match status" value="1"/>
</dbReference>
<evidence type="ECO:0000256" key="3">
    <source>
        <dbReference type="PIRSR" id="PIRSR028973-2"/>
    </source>
</evidence>
<feature type="region of interest" description="Disordered" evidence="4">
    <location>
        <begin position="314"/>
        <end position="364"/>
    </location>
</feature>
<protein>
    <submittedName>
        <fullName evidence="5">Scavenger mRNA-decapping enzyme DcpS</fullName>
    </submittedName>
</protein>
<accession>A0A1E3IXZ9</accession>
<dbReference type="EMBL" id="AWGH01000016">
    <property type="protein sequence ID" value="ODN93474.1"/>
    <property type="molecule type" value="Genomic_DNA"/>
</dbReference>
<dbReference type="GO" id="GO:0000340">
    <property type="term" value="F:RNA 7-methylguanosine cap binding"/>
    <property type="evidence" value="ECO:0007669"/>
    <property type="project" value="TreeGrafter"/>
</dbReference>
<dbReference type="GeneID" id="30194552"/>
<dbReference type="Gene3D" id="3.30.428.10">
    <property type="entry name" value="HIT-like"/>
    <property type="match status" value="1"/>
</dbReference>
<feature type="binding site" evidence="3">
    <location>
        <position position="144"/>
    </location>
    <ligand>
        <name>substrate</name>
    </ligand>
</feature>
<feature type="binding site" evidence="3">
    <location>
        <position position="173"/>
    </location>
    <ligand>
        <name>substrate</name>
    </ligand>
</feature>
<dbReference type="GO" id="GO:0005634">
    <property type="term" value="C:nucleus"/>
    <property type="evidence" value="ECO:0007669"/>
    <property type="project" value="TreeGrafter"/>
</dbReference>
<evidence type="ECO:0000313" key="6">
    <source>
        <dbReference type="Proteomes" id="UP000094819"/>
    </source>
</evidence>
<dbReference type="SUPFAM" id="SSF54197">
    <property type="entry name" value="HIT-like"/>
    <property type="match status" value="1"/>
</dbReference>
<dbReference type="Pfam" id="PF05652">
    <property type="entry name" value="DcpS"/>
    <property type="match status" value="1"/>
</dbReference>
<dbReference type="PANTHER" id="PTHR12978">
    <property type="entry name" value="HISTIDINE TRIAD HIT PROTEIN MEMBER"/>
    <property type="match status" value="1"/>
</dbReference>
<comment type="similarity">
    <text evidence="1">Belongs to the HIT family.</text>
</comment>
<evidence type="ECO:0000256" key="2">
    <source>
        <dbReference type="PIRSR" id="PIRSR028973-1"/>
    </source>
</evidence>
<feature type="binding site" evidence="3">
    <location>
        <begin position="236"/>
        <end position="247"/>
    </location>
    <ligand>
        <name>substrate</name>
    </ligand>
</feature>
<dbReference type="InterPro" id="IPR036265">
    <property type="entry name" value="HIT-like_sf"/>
</dbReference>
<dbReference type="Proteomes" id="UP000094819">
    <property type="component" value="Unassembled WGS sequence"/>
</dbReference>
<dbReference type="PANTHER" id="PTHR12978:SF0">
    <property type="entry name" value="M7GPPPX DIPHOSPHATASE"/>
    <property type="match status" value="1"/>
</dbReference>
<name>A0A1E3IXZ9_9TREE</name>
<keyword evidence="6" id="KW-1185">Reference proteome</keyword>
<dbReference type="GO" id="GO:0000932">
    <property type="term" value="C:P-body"/>
    <property type="evidence" value="ECO:0007669"/>
    <property type="project" value="TreeGrafter"/>
</dbReference>